<comment type="caution">
    <text evidence="2">The sequence shown here is derived from an EMBL/GenBank/DDBJ whole genome shotgun (WGS) entry which is preliminary data.</text>
</comment>
<gene>
    <name evidence="2" type="ORF">CARN6_1590</name>
</gene>
<accession>E6QLN3</accession>
<name>E6QLN3_9ZZZZ</name>
<protein>
    <submittedName>
        <fullName evidence="2">Uncharacterized protein</fullName>
    </submittedName>
</protein>
<feature type="compositionally biased region" description="Polar residues" evidence="1">
    <location>
        <begin position="210"/>
        <end position="222"/>
    </location>
</feature>
<organism evidence="2">
    <name type="scientific">mine drainage metagenome</name>
    <dbReference type="NCBI Taxonomy" id="410659"/>
    <lineage>
        <taxon>unclassified sequences</taxon>
        <taxon>metagenomes</taxon>
        <taxon>ecological metagenomes</taxon>
    </lineage>
</organism>
<reference evidence="2" key="1">
    <citation type="submission" date="2009-10" db="EMBL/GenBank/DDBJ databases">
        <title>Diversity of trophic interactions inside an arsenic-rich microbial ecosystem.</title>
        <authorList>
            <person name="Bertin P.N."/>
            <person name="Heinrich-Salmeron A."/>
            <person name="Pelletier E."/>
            <person name="Goulhen-Chollet F."/>
            <person name="Arsene-Ploetze F."/>
            <person name="Gallien S."/>
            <person name="Calteau A."/>
            <person name="Vallenet D."/>
            <person name="Casiot C."/>
            <person name="Chane-Woon-Ming B."/>
            <person name="Giloteaux L."/>
            <person name="Barakat M."/>
            <person name="Bonnefoy V."/>
            <person name="Bruneel O."/>
            <person name="Chandler M."/>
            <person name="Cleiss J."/>
            <person name="Duran R."/>
            <person name="Elbaz-Poulichet F."/>
            <person name="Fonknechten N."/>
            <person name="Lauga B."/>
            <person name="Mornico D."/>
            <person name="Ortet P."/>
            <person name="Schaeffer C."/>
            <person name="Siguier P."/>
            <person name="Alexander Thil Smith A."/>
            <person name="Van Dorsselaer A."/>
            <person name="Weissenbach J."/>
            <person name="Medigue C."/>
            <person name="Le Paslier D."/>
        </authorList>
    </citation>
    <scope>NUCLEOTIDE SEQUENCE</scope>
</reference>
<sequence length="266" mass="29548">MPLTAQSRSPPRRWISLPHIIHPWPTGRTISPNRILNWIANWNRNSHPQRVSSASMSGTNVLASRSPIRLASPRNPCSPSTANRIPATTCGRLLALLAGSAASVWSSACPCIYPARSALRLPKFNASPNSLPPSLVFPSRCGTSGSPRARRTKSSTPQARTESSTRRLSIRLPPRSSFSRSSMPTPRNPPLHRPRRPIPTHPLDQFRDSFPTQTSNRPNPSSYNQAFGAFAIFTDGRVLFYAPLRLRLSHWHLARPIRPPRMIPTT</sequence>
<feature type="compositionally biased region" description="Low complexity" evidence="1">
    <location>
        <begin position="166"/>
        <end position="185"/>
    </location>
</feature>
<feature type="region of interest" description="Disordered" evidence="1">
    <location>
        <begin position="135"/>
        <end position="222"/>
    </location>
</feature>
<dbReference type="AlphaFoldDB" id="E6QLN3"/>
<evidence type="ECO:0000256" key="1">
    <source>
        <dbReference type="SAM" id="MobiDB-lite"/>
    </source>
</evidence>
<evidence type="ECO:0000313" key="2">
    <source>
        <dbReference type="EMBL" id="CBI08154.1"/>
    </source>
</evidence>
<proteinExistence type="predicted"/>
<dbReference type="EMBL" id="CABQ01000187">
    <property type="protein sequence ID" value="CBI08154.1"/>
    <property type="molecule type" value="Genomic_DNA"/>
</dbReference>